<evidence type="ECO:0000313" key="2">
    <source>
        <dbReference type="EMBL" id="GHF93311.1"/>
    </source>
</evidence>
<sequence length="56" mass="5952">MGEQDWDDDTDYRSAVRRTRIMTAIALATGLAVIALGALGVLGLWLFTTAVDVLAG</sequence>
<name>A0A919BI94_STRFL</name>
<reference evidence="2" key="1">
    <citation type="journal article" date="2014" name="Int. J. Syst. Evol. Microbiol.">
        <title>Complete genome sequence of Corynebacterium casei LMG S-19264T (=DSM 44701T), isolated from a smear-ripened cheese.</title>
        <authorList>
            <consortium name="US DOE Joint Genome Institute (JGI-PGF)"/>
            <person name="Walter F."/>
            <person name="Albersmeier A."/>
            <person name="Kalinowski J."/>
            <person name="Ruckert C."/>
        </authorList>
    </citation>
    <scope>NUCLEOTIDE SEQUENCE</scope>
    <source>
        <strain evidence="2">JCM 4122</strain>
    </source>
</reference>
<keyword evidence="1" id="KW-0472">Membrane</keyword>
<comment type="caution">
    <text evidence="2">The sequence shown here is derived from an EMBL/GenBank/DDBJ whole genome shotgun (WGS) entry which is preliminary data.</text>
</comment>
<accession>A0A919BI94</accession>
<evidence type="ECO:0000256" key="1">
    <source>
        <dbReference type="SAM" id="Phobius"/>
    </source>
</evidence>
<dbReference type="RefSeq" id="WP_190041479.1">
    <property type="nucleotide sequence ID" value="NZ_BNBE01000001.1"/>
</dbReference>
<protein>
    <submittedName>
        <fullName evidence="2">Uncharacterized protein</fullName>
    </submittedName>
</protein>
<evidence type="ECO:0000313" key="3">
    <source>
        <dbReference type="Proteomes" id="UP000632849"/>
    </source>
</evidence>
<reference evidence="2" key="2">
    <citation type="submission" date="2020-09" db="EMBL/GenBank/DDBJ databases">
        <authorList>
            <person name="Sun Q."/>
            <person name="Ohkuma M."/>
        </authorList>
    </citation>
    <scope>NUCLEOTIDE SEQUENCE</scope>
    <source>
        <strain evidence="2">JCM 4122</strain>
    </source>
</reference>
<proteinExistence type="predicted"/>
<dbReference type="EMBL" id="BNBE01000001">
    <property type="protein sequence ID" value="GHF93311.1"/>
    <property type="molecule type" value="Genomic_DNA"/>
</dbReference>
<keyword evidence="3" id="KW-1185">Reference proteome</keyword>
<feature type="transmembrane region" description="Helical" evidence="1">
    <location>
        <begin position="21"/>
        <end position="47"/>
    </location>
</feature>
<keyword evidence="1" id="KW-0812">Transmembrane</keyword>
<gene>
    <name evidence="2" type="ORF">GCM10017667_23860</name>
</gene>
<organism evidence="2 3">
    <name type="scientific">Streptomyces filamentosus</name>
    <name type="common">Streptomyces roseosporus</name>
    <dbReference type="NCBI Taxonomy" id="67294"/>
    <lineage>
        <taxon>Bacteria</taxon>
        <taxon>Bacillati</taxon>
        <taxon>Actinomycetota</taxon>
        <taxon>Actinomycetes</taxon>
        <taxon>Kitasatosporales</taxon>
        <taxon>Streptomycetaceae</taxon>
        <taxon>Streptomyces</taxon>
    </lineage>
</organism>
<dbReference type="AlphaFoldDB" id="A0A919BI94"/>
<dbReference type="Proteomes" id="UP000632849">
    <property type="component" value="Unassembled WGS sequence"/>
</dbReference>
<keyword evidence="1" id="KW-1133">Transmembrane helix</keyword>